<dbReference type="EMBL" id="JAGSOV010000040">
    <property type="protein sequence ID" value="MCO1657124.1"/>
    <property type="molecule type" value="Genomic_DNA"/>
</dbReference>
<evidence type="ECO:0000256" key="1">
    <source>
        <dbReference type="ARBA" id="ARBA00023125"/>
    </source>
</evidence>
<evidence type="ECO:0000313" key="3">
    <source>
        <dbReference type="EMBL" id="MCO1657124.1"/>
    </source>
</evidence>
<dbReference type="SMART" id="SM00422">
    <property type="entry name" value="HTH_MERR"/>
    <property type="match status" value="1"/>
</dbReference>
<protein>
    <submittedName>
        <fullName evidence="3">MerR family transcriptional regulator</fullName>
    </submittedName>
</protein>
<feature type="domain" description="HTH merR-type" evidence="2">
    <location>
        <begin position="6"/>
        <end position="76"/>
    </location>
</feature>
<dbReference type="PROSITE" id="PS50937">
    <property type="entry name" value="HTH_MERR_2"/>
    <property type="match status" value="1"/>
</dbReference>
<dbReference type="InterPro" id="IPR000551">
    <property type="entry name" value="MerR-type_HTH_dom"/>
</dbReference>
<sequence>MTERRELMIGDFARRSRLPISTLRYYDRIRLLSPALVDPTTGYRRYTLEQLPAATLIARLRALGVPPASIARILTDRSTAATVLLHERQRIETQIEAGRRRLRQLDELLTDDAQSTYDVDIVTLHPREVAALPFLLPAAELEPGVTRTIARLRSALRHGGHRRTGPWGATFPVDLADNVSGFAFAPVDRIEPGDLDTAPLPAGRALTTIHRGSPATLPLAYHAVFASLDQRGACPGGPVLEEYTNLDNPNESTFTVRICLPINEPGEHPAPGH</sequence>
<dbReference type="InterPro" id="IPR047057">
    <property type="entry name" value="MerR_fam"/>
</dbReference>
<comment type="caution">
    <text evidence="3">The sequence shown here is derived from an EMBL/GenBank/DDBJ whole genome shotgun (WGS) entry which is preliminary data.</text>
</comment>
<gene>
    <name evidence="3" type="ORF">KDL28_18855</name>
</gene>
<evidence type="ECO:0000313" key="4">
    <source>
        <dbReference type="Proteomes" id="UP001165283"/>
    </source>
</evidence>
<organism evidence="3 4">
    <name type="scientific">Pseudonocardia humida</name>
    <dbReference type="NCBI Taxonomy" id="2800819"/>
    <lineage>
        <taxon>Bacteria</taxon>
        <taxon>Bacillati</taxon>
        <taxon>Actinomycetota</taxon>
        <taxon>Actinomycetes</taxon>
        <taxon>Pseudonocardiales</taxon>
        <taxon>Pseudonocardiaceae</taxon>
        <taxon>Pseudonocardia</taxon>
    </lineage>
</organism>
<dbReference type="InterPro" id="IPR009061">
    <property type="entry name" value="DNA-bd_dom_put_sf"/>
</dbReference>
<dbReference type="CDD" id="cd01107">
    <property type="entry name" value="HTH_BmrR"/>
    <property type="match status" value="1"/>
</dbReference>
<dbReference type="Gene3D" id="1.10.1660.10">
    <property type="match status" value="1"/>
</dbReference>
<accession>A0ABT1A2U6</accession>
<dbReference type="SUPFAM" id="SSF55136">
    <property type="entry name" value="Probable bacterial effector-binding domain"/>
    <property type="match status" value="1"/>
</dbReference>
<dbReference type="Pfam" id="PF13411">
    <property type="entry name" value="MerR_1"/>
    <property type="match status" value="1"/>
</dbReference>
<keyword evidence="4" id="KW-1185">Reference proteome</keyword>
<name>A0ABT1A2U6_9PSEU</name>
<dbReference type="Proteomes" id="UP001165283">
    <property type="component" value="Unassembled WGS sequence"/>
</dbReference>
<dbReference type="InterPro" id="IPR029442">
    <property type="entry name" value="GyrI-like"/>
</dbReference>
<keyword evidence="1" id="KW-0238">DNA-binding</keyword>
<dbReference type="SUPFAM" id="SSF46955">
    <property type="entry name" value="Putative DNA-binding domain"/>
    <property type="match status" value="1"/>
</dbReference>
<proteinExistence type="predicted"/>
<dbReference type="InterPro" id="IPR010499">
    <property type="entry name" value="AraC_E-bd"/>
</dbReference>
<dbReference type="RefSeq" id="WP_252440517.1">
    <property type="nucleotide sequence ID" value="NZ_JAGSOV010000040.1"/>
</dbReference>
<dbReference type="Pfam" id="PF06445">
    <property type="entry name" value="GyrI-like"/>
    <property type="match status" value="1"/>
</dbReference>
<evidence type="ECO:0000259" key="2">
    <source>
        <dbReference type="PROSITE" id="PS50937"/>
    </source>
</evidence>
<dbReference type="PANTHER" id="PTHR30204">
    <property type="entry name" value="REDOX-CYCLING DRUG-SENSING TRANSCRIPTIONAL ACTIVATOR SOXR"/>
    <property type="match status" value="1"/>
</dbReference>
<dbReference type="SMART" id="SM00871">
    <property type="entry name" value="AraC_E_bind"/>
    <property type="match status" value="1"/>
</dbReference>
<dbReference type="Gene3D" id="3.20.80.10">
    <property type="entry name" value="Regulatory factor, effector binding domain"/>
    <property type="match status" value="1"/>
</dbReference>
<reference evidence="3" key="1">
    <citation type="submission" date="2021-04" db="EMBL/GenBank/DDBJ databases">
        <title>Pseudonocardia sp. nov., isolated from sandy soil of mangrove forest.</title>
        <authorList>
            <person name="Zan Z."/>
            <person name="Huang R."/>
            <person name="Liu W."/>
        </authorList>
    </citation>
    <scope>NUCLEOTIDE SEQUENCE</scope>
    <source>
        <strain evidence="3">S2-4</strain>
    </source>
</reference>
<dbReference type="PANTHER" id="PTHR30204:SF97">
    <property type="entry name" value="MERR FAMILY REGULATORY PROTEIN"/>
    <property type="match status" value="1"/>
</dbReference>
<dbReference type="InterPro" id="IPR011256">
    <property type="entry name" value="Reg_factor_effector_dom_sf"/>
</dbReference>